<dbReference type="InterPro" id="IPR001680">
    <property type="entry name" value="WD40_rpt"/>
</dbReference>
<evidence type="ECO:0000256" key="2">
    <source>
        <dbReference type="ARBA" id="ARBA00022737"/>
    </source>
</evidence>
<dbReference type="SUPFAM" id="SSF50978">
    <property type="entry name" value="WD40 repeat-like"/>
    <property type="match status" value="1"/>
</dbReference>
<dbReference type="Gene3D" id="2.130.10.10">
    <property type="entry name" value="YVTN repeat-like/Quinoprotein amine dehydrogenase"/>
    <property type="match status" value="2"/>
</dbReference>
<dbReference type="PANTHER" id="PTHR19848">
    <property type="entry name" value="WD40 REPEAT PROTEIN"/>
    <property type="match status" value="1"/>
</dbReference>
<feature type="repeat" description="WD" evidence="3">
    <location>
        <begin position="69"/>
        <end position="94"/>
    </location>
</feature>
<dbReference type="PANTHER" id="PTHR19848:SF8">
    <property type="entry name" value="F-BOX AND WD REPEAT DOMAIN CONTAINING 7"/>
    <property type="match status" value="1"/>
</dbReference>
<evidence type="ECO:0000313" key="5">
    <source>
        <dbReference type="Proteomes" id="UP001194580"/>
    </source>
</evidence>
<dbReference type="SMART" id="SM00320">
    <property type="entry name" value="WD40"/>
    <property type="match status" value="3"/>
</dbReference>
<dbReference type="InterPro" id="IPR015943">
    <property type="entry name" value="WD40/YVTN_repeat-like_dom_sf"/>
</dbReference>
<feature type="repeat" description="WD" evidence="3">
    <location>
        <begin position="281"/>
        <end position="315"/>
    </location>
</feature>
<proteinExistence type="predicted"/>
<evidence type="ECO:0000313" key="4">
    <source>
        <dbReference type="EMBL" id="KAG0272002.1"/>
    </source>
</evidence>
<keyword evidence="5" id="KW-1185">Reference proteome</keyword>
<organism evidence="4 5">
    <name type="scientific">Linnemannia exigua</name>
    <dbReference type="NCBI Taxonomy" id="604196"/>
    <lineage>
        <taxon>Eukaryota</taxon>
        <taxon>Fungi</taxon>
        <taxon>Fungi incertae sedis</taxon>
        <taxon>Mucoromycota</taxon>
        <taxon>Mortierellomycotina</taxon>
        <taxon>Mortierellomycetes</taxon>
        <taxon>Mortierellales</taxon>
        <taxon>Mortierellaceae</taxon>
        <taxon>Linnemannia</taxon>
    </lineage>
</organism>
<gene>
    <name evidence="4" type="ORF">BGZ95_000129</name>
</gene>
<reference evidence="4" key="1">
    <citation type="journal article" date="2020" name="Fungal Divers.">
        <title>Resolving the Mortierellaceae phylogeny through synthesis of multi-gene phylogenetics and phylogenomics.</title>
        <authorList>
            <person name="Vandepol N."/>
            <person name="Liber J."/>
            <person name="Desiro A."/>
            <person name="Na H."/>
            <person name="Kennedy M."/>
            <person name="Barry K."/>
            <person name="Grigoriev I.V."/>
            <person name="Miller A.N."/>
            <person name="O'Donnell K."/>
            <person name="Stajich J.E."/>
            <person name="Bonito G."/>
        </authorList>
    </citation>
    <scope>NUCLEOTIDE SEQUENCE</scope>
    <source>
        <strain evidence="4">NRRL 28262</strain>
    </source>
</reference>
<evidence type="ECO:0000256" key="1">
    <source>
        <dbReference type="ARBA" id="ARBA00022574"/>
    </source>
</evidence>
<evidence type="ECO:0000256" key="3">
    <source>
        <dbReference type="PROSITE-ProRule" id="PRU00221"/>
    </source>
</evidence>
<keyword evidence="2" id="KW-0677">Repeat</keyword>
<accession>A0AAD4D990</accession>
<dbReference type="PROSITE" id="PS50082">
    <property type="entry name" value="WD_REPEATS_2"/>
    <property type="match status" value="3"/>
</dbReference>
<comment type="caution">
    <text evidence="4">The sequence shown here is derived from an EMBL/GenBank/DDBJ whole genome shotgun (WGS) entry which is preliminary data.</text>
</comment>
<name>A0AAD4D990_9FUNG</name>
<keyword evidence="1 3" id="KW-0853">WD repeat</keyword>
<protein>
    <recommendedName>
        <fullName evidence="6">WD40 repeat-like protein</fullName>
    </recommendedName>
</protein>
<dbReference type="Pfam" id="PF00400">
    <property type="entry name" value="WD40"/>
    <property type="match status" value="3"/>
</dbReference>
<dbReference type="Proteomes" id="UP001194580">
    <property type="component" value="Unassembled WGS sequence"/>
</dbReference>
<dbReference type="AlphaFoldDB" id="A0AAD4D990"/>
<feature type="repeat" description="WD" evidence="3">
    <location>
        <begin position="148"/>
        <end position="176"/>
    </location>
</feature>
<feature type="non-terminal residue" evidence="4">
    <location>
        <position position="1"/>
    </location>
</feature>
<sequence>DKTARFWEMSPTGVDPAAEDTFNVKTIAAYSPDGRFLISEGHSGILQHYDADTGEIGLTLRSRDDFKCVAYSPNGLQIATASLKNEVKLWNTQSCAVEGIIQTKDAVSIVAYSPCGRWIAMRMAIEGVEVWDARSESSWHLCLGRPAVISLAFSPHGLDLAVGFDNGDIRVWETSTWSCKMVINGDSERGACVVYPPKSSHLAYHHKCGATEISLYDEKGQTCRTILGRYWLEVERFAYSFCGLWILAVDRQVVHLWKSTSDGMESDWALATTVETFFGNVREIAWRPNTTEFATASEDGSIRAWKVEEESGKVSVRLLWGHGGTVLTASKAVFVGSVGLSTTNQDLLRQRGANFWSSSSYSDGS</sequence>
<evidence type="ECO:0008006" key="6">
    <source>
        <dbReference type="Google" id="ProtNLM"/>
    </source>
</evidence>
<dbReference type="EMBL" id="JAAAIL010001013">
    <property type="protein sequence ID" value="KAG0272002.1"/>
    <property type="molecule type" value="Genomic_DNA"/>
</dbReference>
<dbReference type="InterPro" id="IPR036322">
    <property type="entry name" value="WD40_repeat_dom_sf"/>
</dbReference>